<organism evidence="1 2">
    <name type="scientific">Mycolicibacterium conceptionense</name>
    <dbReference type="NCBI Taxonomy" id="451644"/>
    <lineage>
        <taxon>Bacteria</taxon>
        <taxon>Bacillati</taxon>
        <taxon>Actinomycetota</taxon>
        <taxon>Actinomycetes</taxon>
        <taxon>Mycobacteriales</taxon>
        <taxon>Mycobacteriaceae</taxon>
        <taxon>Mycolicibacterium</taxon>
    </lineage>
</organism>
<dbReference type="EMBL" id="LQOP01000014">
    <property type="protein sequence ID" value="ORV27591.1"/>
    <property type="molecule type" value="Genomic_DNA"/>
</dbReference>
<evidence type="ECO:0000313" key="2">
    <source>
        <dbReference type="Proteomes" id="UP000193811"/>
    </source>
</evidence>
<sequence>MMFQRERDGFLRRWLALAVDGRAADNRASEGGSAMFSFTSSRPKRVARQPWQRAIDGHDHGRHPFECASRLIYFEWAEMAREMDRL</sequence>
<name>A0ABX3VCG6_9MYCO</name>
<comment type="caution">
    <text evidence="1">The sequence shown here is derived from an EMBL/GenBank/DDBJ whole genome shotgun (WGS) entry which is preliminary data.</text>
</comment>
<reference evidence="1 2" key="1">
    <citation type="submission" date="2016-01" db="EMBL/GenBank/DDBJ databases">
        <title>The new phylogeny of the genus Mycobacterium.</title>
        <authorList>
            <person name="Tarcisio F."/>
            <person name="Conor M."/>
            <person name="Antonella G."/>
            <person name="Elisabetta G."/>
            <person name="Giulia F.S."/>
            <person name="Sara T."/>
            <person name="Anna F."/>
            <person name="Clotilde B."/>
            <person name="Roberto B."/>
            <person name="Veronica D.S."/>
            <person name="Fabio R."/>
            <person name="Monica P."/>
            <person name="Olivier J."/>
            <person name="Enrico T."/>
            <person name="Nicola S."/>
        </authorList>
    </citation>
    <scope>NUCLEOTIDE SEQUENCE [LARGE SCALE GENOMIC DNA]</scope>
    <source>
        <strain evidence="1 2">CCUG 50187</strain>
    </source>
</reference>
<accession>A0ABX3VCG6</accession>
<proteinExistence type="predicted"/>
<keyword evidence="2" id="KW-1185">Reference proteome</keyword>
<dbReference type="Proteomes" id="UP000193811">
    <property type="component" value="Unassembled WGS sequence"/>
</dbReference>
<gene>
    <name evidence="1" type="ORF">AWB98_12020</name>
</gene>
<evidence type="ECO:0000313" key="1">
    <source>
        <dbReference type="EMBL" id="ORV27591.1"/>
    </source>
</evidence>
<protein>
    <submittedName>
        <fullName evidence="1">Uncharacterized protein</fullName>
    </submittedName>
</protein>